<dbReference type="Pfam" id="PF07707">
    <property type="entry name" value="BACK"/>
    <property type="match status" value="1"/>
</dbReference>
<dbReference type="SUPFAM" id="SSF54695">
    <property type="entry name" value="POZ domain"/>
    <property type="match status" value="1"/>
</dbReference>
<dbReference type="InterPro" id="IPR056184">
    <property type="entry name" value="TRAF_BTBD17"/>
</dbReference>
<dbReference type="OrthoDB" id="2359033at2759"/>
<gene>
    <name evidence="2" type="ORF">C0Q70_10856</name>
</gene>
<dbReference type="EMBL" id="PZQS01000006">
    <property type="protein sequence ID" value="PVD28269.1"/>
    <property type="molecule type" value="Genomic_DNA"/>
</dbReference>
<keyword evidence="3" id="KW-1185">Reference proteome</keyword>
<feature type="domain" description="BTB" evidence="1">
    <location>
        <begin position="47"/>
        <end position="117"/>
    </location>
</feature>
<evidence type="ECO:0000313" key="3">
    <source>
        <dbReference type="Proteomes" id="UP000245119"/>
    </source>
</evidence>
<sequence>MGSPAKKQELDGSLCEVDVLPACCEVVQDKDFVIARLDKVFNKPVFSDIILRVGDDRFYAHRFVLITASSVFEAMLGEEQWKEAKQPEVCLTEEEECKPIFGYFLRYLYCGTVVLTTSNVLPFLLLADKYDVHALCKTCLSYMCHHIVETPDANKTLTWYQYAQVTCQIELRDQCLSFILSNFDIIMHASDWTFLTRQEMVGFLSCSEMVVQSEAELWTCVEKWLLAENNIENIEQNLREVLPLIRFTLIPPRSLTLVEKSELFKQHQTLFETKLNHAYRRHSLVMDCEDSDKITPLIPQELYRNYTNGDYCVHYPFTLANYAGVNKIDSRIVVHCSSRQTFVSSLRAKTEDDVIFSVYFYPRGYFTTLALYSSYMSRQSNDITLKVIRQKPLPPMKVDVTLLLFGKKNGVKYAAFTHNCSMVFTKENSTLSVEKFLSLDSLMKEDSPYLVDSNLEGNIFVKIQDAGDHLLLDSQG</sequence>
<dbReference type="SMART" id="SM00225">
    <property type="entry name" value="BTB"/>
    <property type="match status" value="1"/>
</dbReference>
<organism evidence="2 3">
    <name type="scientific">Pomacea canaliculata</name>
    <name type="common">Golden apple snail</name>
    <dbReference type="NCBI Taxonomy" id="400727"/>
    <lineage>
        <taxon>Eukaryota</taxon>
        <taxon>Metazoa</taxon>
        <taxon>Spiralia</taxon>
        <taxon>Lophotrochozoa</taxon>
        <taxon>Mollusca</taxon>
        <taxon>Gastropoda</taxon>
        <taxon>Caenogastropoda</taxon>
        <taxon>Architaenioglossa</taxon>
        <taxon>Ampullarioidea</taxon>
        <taxon>Ampullariidae</taxon>
        <taxon>Pomacea</taxon>
    </lineage>
</organism>
<accession>A0A2T7P4C0</accession>
<dbReference type="PANTHER" id="PTHR24410">
    <property type="entry name" value="HL07962P-RELATED"/>
    <property type="match status" value="1"/>
</dbReference>
<evidence type="ECO:0000259" key="1">
    <source>
        <dbReference type="PROSITE" id="PS50097"/>
    </source>
</evidence>
<dbReference type="AlphaFoldDB" id="A0A2T7P4C0"/>
<dbReference type="CDD" id="cd18493">
    <property type="entry name" value="BACK_BTBD17"/>
    <property type="match status" value="1"/>
</dbReference>
<dbReference type="Gene3D" id="2.60.210.10">
    <property type="entry name" value="Apoptosis, Tumor Necrosis Factor Receptor Associated Protein 2, Chain A"/>
    <property type="match status" value="1"/>
</dbReference>
<reference evidence="2 3" key="1">
    <citation type="submission" date="2018-04" db="EMBL/GenBank/DDBJ databases">
        <title>The genome of golden apple snail Pomacea canaliculata provides insight into stress tolerance and invasive adaptation.</title>
        <authorList>
            <person name="Liu C."/>
            <person name="Liu B."/>
            <person name="Ren Y."/>
            <person name="Zhang Y."/>
            <person name="Wang H."/>
            <person name="Li S."/>
            <person name="Jiang F."/>
            <person name="Yin L."/>
            <person name="Zhang G."/>
            <person name="Qian W."/>
            <person name="Fan W."/>
        </authorList>
    </citation>
    <scope>NUCLEOTIDE SEQUENCE [LARGE SCALE GENOMIC DNA]</scope>
    <source>
        <strain evidence="2">SZHN2017</strain>
        <tissue evidence="2">Muscle</tissue>
    </source>
</reference>
<dbReference type="Pfam" id="PF00651">
    <property type="entry name" value="BTB"/>
    <property type="match status" value="1"/>
</dbReference>
<comment type="caution">
    <text evidence="2">The sequence shown here is derived from an EMBL/GenBank/DDBJ whole genome shotgun (WGS) entry which is preliminary data.</text>
</comment>
<dbReference type="SMART" id="SM00875">
    <property type="entry name" value="BACK"/>
    <property type="match status" value="1"/>
</dbReference>
<dbReference type="InterPro" id="IPR000210">
    <property type="entry name" value="BTB/POZ_dom"/>
</dbReference>
<dbReference type="Proteomes" id="UP000245119">
    <property type="component" value="Linkage Group LG6"/>
</dbReference>
<protein>
    <recommendedName>
        <fullName evidence="1">BTB domain-containing protein</fullName>
    </recommendedName>
</protein>
<name>A0A2T7P4C0_POMCA</name>
<dbReference type="PANTHER" id="PTHR24410:SF41">
    <property type="entry name" value="HL07962P"/>
    <property type="match status" value="1"/>
</dbReference>
<evidence type="ECO:0000313" key="2">
    <source>
        <dbReference type="EMBL" id="PVD28269.1"/>
    </source>
</evidence>
<dbReference type="InterPro" id="IPR011333">
    <property type="entry name" value="SKP1/BTB/POZ_sf"/>
</dbReference>
<dbReference type="Gene3D" id="1.25.40.420">
    <property type="match status" value="1"/>
</dbReference>
<dbReference type="InterPro" id="IPR008974">
    <property type="entry name" value="TRAF-like"/>
</dbReference>
<dbReference type="Gene3D" id="3.30.710.10">
    <property type="entry name" value="Potassium Channel Kv1.1, Chain A"/>
    <property type="match status" value="1"/>
</dbReference>
<dbReference type="Pfam" id="PF23651">
    <property type="entry name" value="TRAF_BTBD17"/>
    <property type="match status" value="1"/>
</dbReference>
<dbReference type="STRING" id="400727.A0A2T7P4C0"/>
<dbReference type="PROSITE" id="PS50097">
    <property type="entry name" value="BTB"/>
    <property type="match status" value="1"/>
</dbReference>
<proteinExistence type="predicted"/>
<dbReference type="InterPro" id="IPR011705">
    <property type="entry name" value="BACK"/>
</dbReference>
<dbReference type="InterPro" id="IPR051481">
    <property type="entry name" value="BTB-POZ/Galectin-3-binding"/>
</dbReference>